<evidence type="ECO:0000256" key="4">
    <source>
        <dbReference type="ARBA" id="ARBA00023242"/>
    </source>
</evidence>
<sequence length="379" mass="42812">APCFPIPTQTLYSVEYPGRVLDGNRALDTLGGPVALAQVGAVSGESGMVDLRYRPKDLFSRPIQGRFVDTSNILLRVTRRPARTDRMDEEVDSATSSSDWDFEAVGVIRKTCRFRALADFQYLPEKENPYHKLGKAISAVDVDALTKFRLDQVDEKSNVPPPAFSRNYLPLDYRYLPNPLAKRTITREEGKPSKVEFELKPRLKPNRTPQFVVDFGDPIPKGPSEMAVKCIKDVLSSDVEKVRECFQERPIWTRLALEGTIALKNPYDLYRTILPALAYNCQNGPWRDCWIRFGYDPLKEPSSRAYQVVEVRVKGNNHAGPRAKIVLPGAHVFNGRPTVARNVLFQLCDIHEARVRRVIDLPALPRIVCDVSVLPPFPL</sequence>
<reference evidence="8" key="1">
    <citation type="journal article" date="2018" name="Nat. Microbiol.">
        <title>Leveraging single-cell genomics to expand the fungal tree of life.</title>
        <authorList>
            <person name="Ahrendt S.R."/>
            <person name="Quandt C.A."/>
            <person name="Ciobanu D."/>
            <person name="Clum A."/>
            <person name="Salamov A."/>
            <person name="Andreopoulos B."/>
            <person name="Cheng J.F."/>
            <person name="Woyke T."/>
            <person name="Pelin A."/>
            <person name="Henrissat B."/>
            <person name="Reynolds N.K."/>
            <person name="Benny G.L."/>
            <person name="Smith M.E."/>
            <person name="James T.Y."/>
            <person name="Grigoriev I.V."/>
        </authorList>
    </citation>
    <scope>NUCLEOTIDE SEQUENCE [LARGE SCALE GENOMIC DNA]</scope>
</reference>
<dbReference type="OrthoDB" id="5598268at2759"/>
<dbReference type="InterPro" id="IPR042536">
    <property type="entry name" value="TFIIIC_tauA_Sfc1"/>
</dbReference>
<comment type="subcellular location">
    <subcellularLocation>
        <location evidence="1">Nucleus</location>
    </subcellularLocation>
</comment>
<dbReference type="EMBL" id="KZ987854">
    <property type="protein sequence ID" value="RKP14300.1"/>
    <property type="molecule type" value="Genomic_DNA"/>
</dbReference>
<feature type="domain" description="Transcription factor IIIC subunit 5 HTH" evidence="5">
    <location>
        <begin position="159"/>
        <end position="312"/>
    </location>
</feature>
<dbReference type="InterPro" id="IPR019136">
    <property type="entry name" value="TF_IIIC_su-5_HTH"/>
</dbReference>
<keyword evidence="3" id="KW-0804">Transcription</keyword>
<dbReference type="Pfam" id="PF17682">
    <property type="entry name" value="Tau95_N"/>
    <property type="match status" value="1"/>
</dbReference>
<evidence type="ECO:0000256" key="1">
    <source>
        <dbReference type="ARBA" id="ARBA00004123"/>
    </source>
</evidence>
<name>A0A4P9Y8I2_9FUNG</name>
<dbReference type="PANTHER" id="PTHR13230">
    <property type="entry name" value="GENERAL TRANSCRIPTION FACTOR IIIC, POLYPEPTIDE 5"/>
    <property type="match status" value="1"/>
</dbReference>
<feature type="non-terminal residue" evidence="7">
    <location>
        <position position="379"/>
    </location>
</feature>
<dbReference type="GO" id="GO:0001003">
    <property type="term" value="F:RNA polymerase III type 2 promoter sequence-specific DNA binding"/>
    <property type="evidence" value="ECO:0007669"/>
    <property type="project" value="TreeGrafter"/>
</dbReference>
<organism evidence="7 8">
    <name type="scientific">Piptocephalis cylindrospora</name>
    <dbReference type="NCBI Taxonomy" id="1907219"/>
    <lineage>
        <taxon>Eukaryota</taxon>
        <taxon>Fungi</taxon>
        <taxon>Fungi incertae sedis</taxon>
        <taxon>Zoopagomycota</taxon>
        <taxon>Zoopagomycotina</taxon>
        <taxon>Zoopagomycetes</taxon>
        <taxon>Zoopagales</taxon>
        <taxon>Piptocephalidaceae</taxon>
        <taxon>Piptocephalis</taxon>
    </lineage>
</organism>
<keyword evidence="8" id="KW-1185">Reference proteome</keyword>
<evidence type="ECO:0000313" key="8">
    <source>
        <dbReference type="Proteomes" id="UP000267251"/>
    </source>
</evidence>
<evidence type="ECO:0000256" key="2">
    <source>
        <dbReference type="ARBA" id="ARBA00023125"/>
    </source>
</evidence>
<feature type="non-terminal residue" evidence="7">
    <location>
        <position position="1"/>
    </location>
</feature>
<accession>A0A4P9Y8I2</accession>
<evidence type="ECO:0000313" key="7">
    <source>
        <dbReference type="EMBL" id="RKP14300.1"/>
    </source>
</evidence>
<dbReference type="PANTHER" id="PTHR13230:SF5">
    <property type="entry name" value="GENERAL TRANSCRIPTION FACTOR 3C POLYPEPTIDE 5"/>
    <property type="match status" value="1"/>
</dbReference>
<evidence type="ECO:0000256" key="3">
    <source>
        <dbReference type="ARBA" id="ARBA00023163"/>
    </source>
</evidence>
<dbReference type="Proteomes" id="UP000267251">
    <property type="component" value="Unassembled WGS sequence"/>
</dbReference>
<evidence type="ECO:0000259" key="5">
    <source>
        <dbReference type="Pfam" id="PF09734"/>
    </source>
</evidence>
<gene>
    <name evidence="7" type="ORF">BJ684DRAFT_6839</name>
</gene>
<proteinExistence type="predicted"/>
<dbReference type="AlphaFoldDB" id="A0A4P9Y8I2"/>
<keyword evidence="2" id="KW-0238">DNA-binding</keyword>
<dbReference type="GO" id="GO:0001002">
    <property type="term" value="F:RNA polymerase III type 1 promoter sequence-specific DNA binding"/>
    <property type="evidence" value="ECO:0007669"/>
    <property type="project" value="TreeGrafter"/>
</dbReference>
<dbReference type="GO" id="GO:0000127">
    <property type="term" value="C:transcription factor TFIIIC complex"/>
    <property type="evidence" value="ECO:0007669"/>
    <property type="project" value="InterPro"/>
</dbReference>
<dbReference type="GO" id="GO:0006384">
    <property type="term" value="P:transcription initiation at RNA polymerase III promoter"/>
    <property type="evidence" value="ECO:0007669"/>
    <property type="project" value="InterPro"/>
</dbReference>
<dbReference type="Pfam" id="PF09734">
    <property type="entry name" value="Tau95"/>
    <property type="match status" value="1"/>
</dbReference>
<dbReference type="InterPro" id="IPR041499">
    <property type="entry name" value="Tfc1/Sfc1_N"/>
</dbReference>
<keyword evidence="4" id="KW-0539">Nucleus</keyword>
<feature type="domain" description="Transcription factor IIIC subunit Tfc1/Sfc1 triple barrel" evidence="6">
    <location>
        <begin position="12"/>
        <end position="123"/>
    </location>
</feature>
<dbReference type="Gene3D" id="3.30.200.160">
    <property type="entry name" value="TFIIIC, subcomplex tauA, subunit Sfc1, barrel domain"/>
    <property type="match status" value="1"/>
</dbReference>
<evidence type="ECO:0000259" key="6">
    <source>
        <dbReference type="Pfam" id="PF17682"/>
    </source>
</evidence>
<protein>
    <submittedName>
        <fullName evidence="7">RNA polymerase III transcription factor IIIC subunit-domain-containing protein</fullName>
    </submittedName>
</protein>
<dbReference type="GO" id="GO:0005634">
    <property type="term" value="C:nucleus"/>
    <property type="evidence" value="ECO:0007669"/>
    <property type="project" value="UniProtKB-SubCell"/>
</dbReference>
<dbReference type="InterPro" id="IPR040454">
    <property type="entry name" value="TF_IIIC_Tfc1/Sfc1"/>
</dbReference>